<proteinExistence type="inferred from homology"/>
<comment type="similarity">
    <text evidence="1 4">Belongs to the universal ribosomal protein uL6 family.</text>
</comment>
<protein>
    <recommendedName>
        <fullName evidence="5">Large ribosomal subunit protein uL6 alpha-beta domain-containing protein</fullName>
    </recommendedName>
</protein>
<dbReference type="PANTHER" id="PTHR11655:SF14">
    <property type="entry name" value="LARGE RIBOSOMAL SUBUNIT PROTEIN UL6M"/>
    <property type="match status" value="1"/>
</dbReference>
<name>A0ABX8IA23_9ASCO</name>
<keyword evidence="3 4" id="KW-0687">Ribonucleoprotein</keyword>
<dbReference type="Gene3D" id="3.90.930.12">
    <property type="entry name" value="Ribosomal protein L6, alpha-beta domain"/>
    <property type="match status" value="2"/>
</dbReference>
<evidence type="ECO:0000313" key="6">
    <source>
        <dbReference type="EMBL" id="QWU89545.1"/>
    </source>
</evidence>
<dbReference type="InterPro" id="IPR002358">
    <property type="entry name" value="Ribosomal_uL6_CS"/>
</dbReference>
<sequence length="853" mass="96514">MNFLSRRAKPHHEAPRQKLSTIYQFRNLRTNYTRSLDSLVKAVDNNVFSFRTVGFLIRDEHHQVTELVLKSLDMAEHPQSNVHIEHFGKKNGVTSFGKGPNPDSTMLVFEVTYTYHTFDWSDLEMPMPVVGKCFLADGSKRELFPGPKFPMSHQLYGSGSEMDMGSTHDTSFGRLEFKAEFEQATWFRQEAYARIVVPGMHVARFLPLSLQFIGGKRSNKLKEPLYLTNIRVELQEFRCVPNRDFELTDIEGLVLSEKDVSLAIDPSNGKIMVPHTMYNCVIPKVGPTFFTGDFTRTYGLNVTLTISSEQIPTFKATAFIELHMAVKKFIRMSEKNVHQSLSGYLGDYGDEFSKRRFFMDDLQRIEATSDGLSSFSRLGADGFTGKFQRYAFSLHRSGEKGCVILSADRTYKSKTSQCEEDGKTTLENPAAKCQMWLKGSSESTSFERKMKPCWETRIIDSPTFGTGTSSDKPHAATCIVVDGQIIEANSSHPISLRKRTFPYPTFRFGERDIPLSFRVVLNRHKHFHQSLECTSVAIVSPGIELSEIVKVTLMVAQGFKEASTYRPVEDTTIRFEHSMITLIEGNYGDSKLSEETILVNKRNLPSIRWSDFKVAVAGNSNNQSHTFKVHKMLNRWNMLARSIRSFSTSRPQFSFVGVSPVRLVEGVEVSTEQIPPEFCKSFTKGKQRFMLDQNIVVKGPKGVLRTLVPSFVKVKQDGELITVSVEDPTDKVQRSMWGTSRAIVHNNVIGTSEGHLAIVKFVGVGYRALLEEENGSQVVGLKVGYPYTPRYKVPSDLKASLPSPARLLIEGIDKQQVKLFAARIREFKKPEPYKGKGLYVDDETIKLKQKKIK</sequence>
<dbReference type="Proteomes" id="UP000825434">
    <property type="component" value="Chromosome 5"/>
</dbReference>
<accession>A0ABX8IA23</accession>
<reference evidence="6 7" key="1">
    <citation type="submission" date="2021-06" db="EMBL/GenBank/DDBJ databases">
        <title>Candida outbreak in Lebanon.</title>
        <authorList>
            <person name="Finianos M."/>
        </authorList>
    </citation>
    <scope>NUCLEOTIDE SEQUENCE [LARGE SCALE GENOMIC DNA]</scope>
    <source>
        <strain evidence="6">CA3LBN</strain>
    </source>
</reference>
<dbReference type="InterPro" id="IPR000702">
    <property type="entry name" value="Ribosomal_uL6-like"/>
</dbReference>
<evidence type="ECO:0000259" key="5">
    <source>
        <dbReference type="Pfam" id="PF00347"/>
    </source>
</evidence>
<dbReference type="SUPFAM" id="SSF56053">
    <property type="entry name" value="Ribosomal protein L6"/>
    <property type="match status" value="2"/>
</dbReference>
<evidence type="ECO:0000256" key="1">
    <source>
        <dbReference type="ARBA" id="ARBA00009356"/>
    </source>
</evidence>
<dbReference type="InterPro" id="IPR019906">
    <property type="entry name" value="Ribosomal_uL6_bac-type"/>
</dbReference>
<evidence type="ECO:0000256" key="4">
    <source>
        <dbReference type="RuleBase" id="RU003869"/>
    </source>
</evidence>
<feature type="domain" description="Large ribosomal subunit protein uL6 alpha-beta" evidence="5">
    <location>
        <begin position="693"/>
        <end position="754"/>
    </location>
</feature>
<dbReference type="PANTHER" id="PTHR11655">
    <property type="entry name" value="60S/50S RIBOSOMAL PROTEIN L6/L9"/>
    <property type="match status" value="1"/>
</dbReference>
<evidence type="ECO:0000256" key="3">
    <source>
        <dbReference type="ARBA" id="ARBA00023274"/>
    </source>
</evidence>
<dbReference type="InterPro" id="IPR020040">
    <property type="entry name" value="Ribosomal_uL6_a/b-dom"/>
</dbReference>
<evidence type="ECO:0000313" key="7">
    <source>
        <dbReference type="Proteomes" id="UP000825434"/>
    </source>
</evidence>
<dbReference type="PROSITE" id="PS00525">
    <property type="entry name" value="RIBOSOMAL_L6_1"/>
    <property type="match status" value="1"/>
</dbReference>
<organism evidence="6 7">
    <name type="scientific">Candidozyma haemuli</name>
    <dbReference type="NCBI Taxonomy" id="45357"/>
    <lineage>
        <taxon>Eukaryota</taxon>
        <taxon>Fungi</taxon>
        <taxon>Dikarya</taxon>
        <taxon>Ascomycota</taxon>
        <taxon>Saccharomycotina</taxon>
        <taxon>Pichiomycetes</taxon>
        <taxon>Metschnikowiaceae</taxon>
        <taxon>Candidozyma</taxon>
    </lineage>
</organism>
<dbReference type="Pfam" id="PF00347">
    <property type="entry name" value="Ribosomal_L6"/>
    <property type="match status" value="2"/>
</dbReference>
<feature type="domain" description="Large ribosomal subunit protein uL6 alpha-beta" evidence="5">
    <location>
        <begin position="762"/>
        <end position="837"/>
    </location>
</feature>
<evidence type="ECO:0000256" key="2">
    <source>
        <dbReference type="ARBA" id="ARBA00022980"/>
    </source>
</evidence>
<dbReference type="EMBL" id="CP076665">
    <property type="protein sequence ID" value="QWU89545.1"/>
    <property type="molecule type" value="Genomic_DNA"/>
</dbReference>
<dbReference type="InterPro" id="IPR036789">
    <property type="entry name" value="Ribosomal_uL6-like_a/b-dom_sf"/>
</dbReference>
<keyword evidence="7" id="KW-1185">Reference proteome</keyword>
<gene>
    <name evidence="6" type="ORF">CA3LBN_003893</name>
</gene>
<keyword evidence="2 4" id="KW-0689">Ribosomal protein</keyword>
<dbReference type="PRINTS" id="PR00059">
    <property type="entry name" value="RIBOSOMALL6"/>
</dbReference>